<gene>
    <name evidence="1" type="ORF">M153_6900017303</name>
</gene>
<dbReference type="Proteomes" id="UP000051530">
    <property type="component" value="Unassembled WGS sequence"/>
</dbReference>
<keyword evidence="2" id="KW-1185">Reference proteome</keyword>
<accession>A0A0R0M0I3</accession>
<dbReference type="AlphaFoldDB" id="A0A0R0M0I3"/>
<proteinExistence type="predicted"/>
<organism evidence="1 2">
    <name type="scientific">Pseudoloma neurophilia</name>
    <dbReference type="NCBI Taxonomy" id="146866"/>
    <lineage>
        <taxon>Eukaryota</taxon>
        <taxon>Fungi</taxon>
        <taxon>Fungi incertae sedis</taxon>
        <taxon>Microsporidia</taxon>
        <taxon>Pseudoloma</taxon>
    </lineage>
</organism>
<protein>
    <submittedName>
        <fullName evidence="1">Uncharacterized protein</fullName>
    </submittedName>
</protein>
<dbReference type="VEuPathDB" id="MicrosporidiaDB:M153_6900017303"/>
<dbReference type="EMBL" id="LGUB01000011">
    <property type="protein sequence ID" value="KRH95004.1"/>
    <property type="molecule type" value="Genomic_DNA"/>
</dbReference>
<sequence length="58" mass="6768">MSEHQQNKIIHHNIPRDESKLLSTKNIFLIYLSGSNIKHDQVRCLKSIFSLSSYLGKR</sequence>
<evidence type="ECO:0000313" key="1">
    <source>
        <dbReference type="EMBL" id="KRH95004.1"/>
    </source>
</evidence>
<evidence type="ECO:0000313" key="2">
    <source>
        <dbReference type="Proteomes" id="UP000051530"/>
    </source>
</evidence>
<name>A0A0R0M0I3_9MICR</name>
<reference evidence="1 2" key="1">
    <citation type="submission" date="2015-07" db="EMBL/GenBank/DDBJ databases">
        <title>The genome of Pseudoloma neurophilia, a relevant intracellular parasite of the zebrafish.</title>
        <authorList>
            <person name="Ndikumana S."/>
            <person name="Pelin A."/>
            <person name="Sanders J."/>
            <person name="Corradi N."/>
        </authorList>
    </citation>
    <scope>NUCLEOTIDE SEQUENCE [LARGE SCALE GENOMIC DNA]</scope>
    <source>
        <strain evidence="1 2">MK1</strain>
    </source>
</reference>
<comment type="caution">
    <text evidence="1">The sequence shown here is derived from an EMBL/GenBank/DDBJ whole genome shotgun (WGS) entry which is preliminary data.</text>
</comment>